<evidence type="ECO:0000313" key="2">
    <source>
        <dbReference type="EMBL" id="VDL63929.1"/>
    </source>
</evidence>
<keyword evidence="5" id="KW-1185">Reference proteome</keyword>
<feature type="region of interest" description="Disordered" evidence="1">
    <location>
        <begin position="23"/>
        <end position="74"/>
    </location>
</feature>
<proteinExistence type="predicted"/>
<feature type="compositionally biased region" description="Polar residues" evidence="1">
    <location>
        <begin position="30"/>
        <end position="40"/>
    </location>
</feature>
<accession>A0A0R3SYA8</accession>
<reference evidence="6" key="1">
    <citation type="submission" date="2017-02" db="UniProtKB">
        <authorList>
            <consortium name="WormBaseParasite"/>
        </authorList>
    </citation>
    <scope>IDENTIFICATION</scope>
</reference>
<evidence type="ECO:0000256" key="1">
    <source>
        <dbReference type="SAM" id="MobiDB-lite"/>
    </source>
</evidence>
<name>A0A0R3SYA8_HYMDI</name>
<dbReference type="Proteomes" id="UP000321570">
    <property type="component" value="Unassembled WGS sequence"/>
</dbReference>
<reference evidence="2 4" key="2">
    <citation type="submission" date="2018-11" db="EMBL/GenBank/DDBJ databases">
        <authorList>
            <consortium name="Pathogen Informatics"/>
        </authorList>
    </citation>
    <scope>NUCLEOTIDE SEQUENCE [LARGE SCALE GENOMIC DNA]</scope>
</reference>
<gene>
    <name evidence="2" type="ORF">HDID_LOCUS10751</name>
    <name evidence="3" type="ORF">WMSIL1_LOCUS14237</name>
</gene>
<evidence type="ECO:0000313" key="3">
    <source>
        <dbReference type="EMBL" id="VUZ56650.1"/>
    </source>
</evidence>
<sequence length="74" mass="8460">MEDVYEIRLQTWDATALQEVDRPFKPPEFNHSSTEASSRALSLRRDDKMASMDTGKNLGIESVKPDESTENEEE</sequence>
<organism evidence="6">
    <name type="scientific">Hymenolepis diminuta</name>
    <name type="common">Rat tapeworm</name>
    <dbReference type="NCBI Taxonomy" id="6216"/>
    <lineage>
        <taxon>Eukaryota</taxon>
        <taxon>Metazoa</taxon>
        <taxon>Spiralia</taxon>
        <taxon>Lophotrochozoa</taxon>
        <taxon>Platyhelminthes</taxon>
        <taxon>Cestoda</taxon>
        <taxon>Eucestoda</taxon>
        <taxon>Cyclophyllidea</taxon>
        <taxon>Hymenolepididae</taxon>
        <taxon>Hymenolepis</taxon>
    </lineage>
</organism>
<protein>
    <submittedName>
        <fullName evidence="2 6">Uncharacterized protein</fullName>
    </submittedName>
</protein>
<dbReference type="Proteomes" id="UP000274504">
    <property type="component" value="Unassembled WGS sequence"/>
</dbReference>
<dbReference type="EMBL" id="CABIJS010000707">
    <property type="protein sequence ID" value="VUZ56650.1"/>
    <property type="molecule type" value="Genomic_DNA"/>
</dbReference>
<evidence type="ECO:0000313" key="5">
    <source>
        <dbReference type="Proteomes" id="UP000321570"/>
    </source>
</evidence>
<dbReference type="WBParaSite" id="HDID_0001075301-mRNA-1">
    <property type="protein sequence ID" value="HDID_0001075301-mRNA-1"/>
    <property type="gene ID" value="HDID_0001075301"/>
</dbReference>
<evidence type="ECO:0000313" key="4">
    <source>
        <dbReference type="Proteomes" id="UP000274504"/>
    </source>
</evidence>
<dbReference type="EMBL" id="UYSG01011894">
    <property type="protein sequence ID" value="VDL63929.1"/>
    <property type="molecule type" value="Genomic_DNA"/>
</dbReference>
<reference evidence="3 5" key="3">
    <citation type="submission" date="2019-07" db="EMBL/GenBank/DDBJ databases">
        <authorList>
            <person name="Jastrzebski P J."/>
            <person name="Paukszto L."/>
            <person name="Jastrzebski P J."/>
        </authorList>
    </citation>
    <scope>NUCLEOTIDE SEQUENCE [LARGE SCALE GENOMIC DNA]</scope>
    <source>
        <strain evidence="3 5">WMS-il1</strain>
    </source>
</reference>
<evidence type="ECO:0000313" key="6">
    <source>
        <dbReference type="WBParaSite" id="HDID_0001075301-mRNA-1"/>
    </source>
</evidence>
<dbReference type="AlphaFoldDB" id="A0A0R3SYA8"/>